<feature type="domain" description="Apple" evidence="3">
    <location>
        <begin position="953"/>
        <end position="1030"/>
    </location>
</feature>
<dbReference type="Pfam" id="PF25898">
    <property type="entry name" value="LolA_2nd_metazoa"/>
    <property type="match status" value="3"/>
</dbReference>
<comment type="caution">
    <text evidence="4">The sequence shown here is derived from an EMBL/GenBank/DDBJ whole genome shotgun (WGS) entry which is preliminary data.</text>
</comment>
<dbReference type="SUPFAM" id="SSF57414">
    <property type="entry name" value="Hairpin loop containing domain-like"/>
    <property type="match status" value="4"/>
</dbReference>
<keyword evidence="1" id="KW-1133">Transmembrane helix</keyword>
<organism evidence="4 5">
    <name type="scientific">Mizuhopecten yessoensis</name>
    <name type="common">Japanese scallop</name>
    <name type="synonym">Patinopecten yessoensis</name>
    <dbReference type="NCBI Taxonomy" id="6573"/>
    <lineage>
        <taxon>Eukaryota</taxon>
        <taxon>Metazoa</taxon>
        <taxon>Spiralia</taxon>
        <taxon>Lophotrochozoa</taxon>
        <taxon>Mollusca</taxon>
        <taxon>Bivalvia</taxon>
        <taxon>Autobranchia</taxon>
        <taxon>Pteriomorphia</taxon>
        <taxon>Pectinida</taxon>
        <taxon>Pectinoidea</taxon>
        <taxon>Pectinidae</taxon>
        <taxon>Mizuhopecten</taxon>
    </lineage>
</organism>
<dbReference type="PANTHER" id="PTHR36902:SF1">
    <property type="entry name" value="ENRICHED IN SURFACE-LABELED PROTEOME PROTEIN 9"/>
    <property type="match status" value="1"/>
</dbReference>
<name>A0A210Q9G7_MIZYE</name>
<evidence type="ECO:0000256" key="1">
    <source>
        <dbReference type="SAM" id="Phobius"/>
    </source>
</evidence>
<feature type="transmembrane region" description="Helical" evidence="1">
    <location>
        <begin position="1357"/>
        <end position="1380"/>
    </location>
</feature>
<dbReference type="SMART" id="SM00473">
    <property type="entry name" value="PAN_AP"/>
    <property type="match status" value="5"/>
</dbReference>
<dbReference type="InterPro" id="IPR058831">
    <property type="entry name" value="LolA-like_dom_2nd"/>
</dbReference>
<evidence type="ECO:0000313" key="5">
    <source>
        <dbReference type="Proteomes" id="UP000242188"/>
    </source>
</evidence>
<feature type="signal peptide" evidence="2">
    <location>
        <begin position="1"/>
        <end position="18"/>
    </location>
</feature>
<dbReference type="CDD" id="cd01099">
    <property type="entry name" value="PAN_AP_HGF"/>
    <property type="match status" value="1"/>
</dbReference>
<evidence type="ECO:0000259" key="3">
    <source>
        <dbReference type="PROSITE" id="PS50948"/>
    </source>
</evidence>
<keyword evidence="2" id="KW-0732">Signal</keyword>
<dbReference type="Gene3D" id="3.50.4.10">
    <property type="entry name" value="Hepatocyte Growth Factor"/>
    <property type="match status" value="5"/>
</dbReference>
<feature type="domain" description="Apple" evidence="3">
    <location>
        <begin position="528"/>
        <end position="610"/>
    </location>
</feature>
<dbReference type="PANTHER" id="PTHR36902">
    <property type="entry name" value="ENRICHED IN SURFACE-LABELED PROTEOME PROTEIN 9"/>
    <property type="match status" value="1"/>
</dbReference>
<gene>
    <name evidence="4" type="ORF">KP79_PYT08066</name>
</gene>
<reference evidence="4 5" key="1">
    <citation type="journal article" date="2017" name="Nat. Ecol. Evol.">
        <title>Scallop genome provides insights into evolution of bilaterian karyotype and development.</title>
        <authorList>
            <person name="Wang S."/>
            <person name="Zhang J."/>
            <person name="Jiao W."/>
            <person name="Li J."/>
            <person name="Xun X."/>
            <person name="Sun Y."/>
            <person name="Guo X."/>
            <person name="Huan P."/>
            <person name="Dong B."/>
            <person name="Zhang L."/>
            <person name="Hu X."/>
            <person name="Sun X."/>
            <person name="Wang J."/>
            <person name="Zhao C."/>
            <person name="Wang Y."/>
            <person name="Wang D."/>
            <person name="Huang X."/>
            <person name="Wang R."/>
            <person name="Lv J."/>
            <person name="Li Y."/>
            <person name="Zhang Z."/>
            <person name="Liu B."/>
            <person name="Lu W."/>
            <person name="Hui Y."/>
            <person name="Liang J."/>
            <person name="Zhou Z."/>
            <person name="Hou R."/>
            <person name="Li X."/>
            <person name="Liu Y."/>
            <person name="Li H."/>
            <person name="Ning X."/>
            <person name="Lin Y."/>
            <person name="Zhao L."/>
            <person name="Xing Q."/>
            <person name="Dou J."/>
            <person name="Li Y."/>
            <person name="Mao J."/>
            <person name="Guo H."/>
            <person name="Dou H."/>
            <person name="Li T."/>
            <person name="Mu C."/>
            <person name="Jiang W."/>
            <person name="Fu Q."/>
            <person name="Fu X."/>
            <person name="Miao Y."/>
            <person name="Liu J."/>
            <person name="Yu Q."/>
            <person name="Li R."/>
            <person name="Liao H."/>
            <person name="Li X."/>
            <person name="Kong Y."/>
            <person name="Jiang Z."/>
            <person name="Chourrout D."/>
            <person name="Li R."/>
            <person name="Bao Z."/>
        </authorList>
    </citation>
    <scope>NUCLEOTIDE SEQUENCE [LARGE SCALE GENOMIC DNA]</scope>
    <source>
        <strain evidence="4 5">PY_sf001</strain>
    </source>
</reference>
<dbReference type="InterPro" id="IPR003609">
    <property type="entry name" value="Pan_app"/>
</dbReference>
<feature type="domain" description="Apple" evidence="3">
    <location>
        <begin position="1086"/>
        <end position="1161"/>
    </location>
</feature>
<accession>A0A210Q9G7</accession>
<sequence length="1399" mass="157531">MKVLVLICFCGMMRHVTSQCFPTPNVTPGPNDPQLPTLPSEFQTRVEANIQDKGFTVTAEEYFSTLDKRATVKLIRDGDITTLLFDYANNQLFYVKDNKCQIGNLSSDINTMLFGDDMIKGIPHIVTTNAALHFLKSSGQVYKGQAMVRGITTDHWQTCLQWPKLNSTFVLDYYFTASTWSDPVAFPQIPVRAVTAGIQTLSTGQAVQFNHTYEYFDFRPEIMEDDVIFETPPGVICFGRVSTKPIPQLSTKYHYRSEIITSVQDSIVSTDVWYDDDYKLVRYDYKNLSPIPPTYTLNPLSEVHDFNTGLRYIRDQVTGNCTILPIGNTSFDSFEAQGSFSANNSYVVHMKNPMQLFYLDNSYTYVGMRKARGVVCNVFSTFRTDYLYAGQKTNATFEYYFLSDVYTEHPDDGDTDPHDIPYMLLVNVVSFGEALPDFTITYNFLDFDKGHPDMSVFDVTACYSNQASLQFKVRFPGAYKPYTDLQIRQGAHNIFALNANVSNIRIQNVQLENDNSNVYVSATMLDRSPPSSQFTLVAQKSIERHGDQTYGYVANVKDCARYCINNVNFVCNSYEWCSGDTDNNCRLSKRHIGDGSVLHESTCDHYSRTVTGPMVQEIDVFRAYNNLRQAVYNNMLQIPAYEADLTTTYYNAVEIEIIFGWLSSDPFPAVDSQFSYLLEIVVPDVQMAYEARIWYDYNYKLVRYDMATSPPGGKFKTGNPMSYINDFNTGLAYTIDRTFGNCSITPVASSTFDSNPNRKDALKNGAYVVQMKNPLDFFDVNNVYKYSGQKTIRGILCIIFETITDEFKLQGVSTKFTSRLQFFFAYDTWKTTPSGSNIPVQSQPIRMDVSSEEIGLFLTYNFFDFNLQDPDLTNFDITPCFGGTEKREFLIRFPGSYHPVLDANVKVFLKKAQTLLAQASMASPIRFQRTEVTYDANYVKLIGTVVNIAPFIVDFTKTSSKANPHKTDATYSNVMSDKDCATYCRVESNFPCESFDYCSASSTCLLSKEHVDDGPALSSSSTCDHYSRTVNSTDAVQPSIDAIMVKLNDVIYKGLFQIPILEGGNTTIFIADQIRDNLVRASRYPTSSQVLSHFNLTENNILIVKNSGYVAGISVDECADACLTEMSFDCLSFDFCYKQGDCLLYKAHPDAQNTTLTHHDFCDVYSRNYLDRYTSSPGMVVSVTADKELDKVNSDNLCAKQCSEYSGFPCKSFEYCSNTKTCRLMKKHQLDFPASSLVTSPTCSFYTRNYIDDFQKKSRSTMTFGKTLDYTDVTADDCAKLCVTTEATNCQSFAFCNTTQLCRLTSNRPLKKGGKVTHDVCDLYIRKYFSTGHSQASTGNAQTAGNKSSNTGYSAGAMAGVGIGLFLPGLLIGALVTFYFRRKHDQSLEALDMQQIVKD</sequence>
<evidence type="ECO:0000313" key="4">
    <source>
        <dbReference type="EMBL" id="OWF45376.1"/>
    </source>
</evidence>
<keyword evidence="1" id="KW-0812">Transmembrane</keyword>
<dbReference type="EMBL" id="NEDP02004514">
    <property type="protein sequence ID" value="OWF45376.1"/>
    <property type="molecule type" value="Genomic_DNA"/>
</dbReference>
<dbReference type="Pfam" id="PF00024">
    <property type="entry name" value="PAN_1"/>
    <property type="match status" value="5"/>
</dbReference>
<feature type="domain" description="Apple" evidence="3">
    <location>
        <begin position="1162"/>
        <end position="1250"/>
    </location>
</feature>
<dbReference type="Proteomes" id="UP000242188">
    <property type="component" value="Unassembled WGS sequence"/>
</dbReference>
<proteinExistence type="predicted"/>
<dbReference type="OrthoDB" id="5983572at2759"/>
<feature type="chain" id="PRO_5012849309" description="Apple domain-containing protein" evidence="2">
    <location>
        <begin position="19"/>
        <end position="1399"/>
    </location>
</feature>
<evidence type="ECO:0000256" key="2">
    <source>
        <dbReference type="SAM" id="SignalP"/>
    </source>
</evidence>
<keyword evidence="1" id="KW-0472">Membrane</keyword>
<keyword evidence="5" id="KW-1185">Reference proteome</keyword>
<protein>
    <recommendedName>
        <fullName evidence="3">Apple domain-containing protein</fullName>
    </recommendedName>
</protein>
<dbReference type="PROSITE" id="PS50948">
    <property type="entry name" value="PAN"/>
    <property type="match status" value="4"/>
</dbReference>